<reference evidence="2 3" key="1">
    <citation type="submission" date="2019-05" db="EMBL/GenBank/DDBJ databases">
        <title>Another draft genome of Portunus trituberculatus and its Hox gene families provides insights of decapod evolution.</title>
        <authorList>
            <person name="Jeong J.-H."/>
            <person name="Song I."/>
            <person name="Kim S."/>
            <person name="Choi T."/>
            <person name="Kim D."/>
            <person name="Ryu S."/>
            <person name="Kim W."/>
        </authorList>
    </citation>
    <scope>NUCLEOTIDE SEQUENCE [LARGE SCALE GENOMIC DNA]</scope>
    <source>
        <tissue evidence="2">Muscle</tissue>
    </source>
</reference>
<protein>
    <submittedName>
        <fullName evidence="2">Uncharacterized protein</fullName>
    </submittedName>
</protein>
<comment type="caution">
    <text evidence="2">The sequence shown here is derived from an EMBL/GenBank/DDBJ whole genome shotgun (WGS) entry which is preliminary data.</text>
</comment>
<dbReference type="AlphaFoldDB" id="A0A5B7HCJ7"/>
<feature type="region of interest" description="Disordered" evidence="1">
    <location>
        <begin position="36"/>
        <end position="65"/>
    </location>
</feature>
<evidence type="ECO:0000313" key="2">
    <source>
        <dbReference type="EMBL" id="MPC68782.1"/>
    </source>
</evidence>
<sequence length="65" mass="7335">MAEEGGNFSTTQARAKCRFVLFEVFRITPPWWPGMGGGELKRARGGQARRNSIVQSHEAQHLHLQ</sequence>
<keyword evidence="3" id="KW-1185">Reference proteome</keyword>
<evidence type="ECO:0000256" key="1">
    <source>
        <dbReference type="SAM" id="MobiDB-lite"/>
    </source>
</evidence>
<organism evidence="2 3">
    <name type="scientific">Portunus trituberculatus</name>
    <name type="common">Swimming crab</name>
    <name type="synonym">Neptunus trituberculatus</name>
    <dbReference type="NCBI Taxonomy" id="210409"/>
    <lineage>
        <taxon>Eukaryota</taxon>
        <taxon>Metazoa</taxon>
        <taxon>Ecdysozoa</taxon>
        <taxon>Arthropoda</taxon>
        <taxon>Crustacea</taxon>
        <taxon>Multicrustacea</taxon>
        <taxon>Malacostraca</taxon>
        <taxon>Eumalacostraca</taxon>
        <taxon>Eucarida</taxon>
        <taxon>Decapoda</taxon>
        <taxon>Pleocyemata</taxon>
        <taxon>Brachyura</taxon>
        <taxon>Eubrachyura</taxon>
        <taxon>Portunoidea</taxon>
        <taxon>Portunidae</taxon>
        <taxon>Portuninae</taxon>
        <taxon>Portunus</taxon>
    </lineage>
</organism>
<gene>
    <name evidence="2" type="ORF">E2C01_062992</name>
</gene>
<accession>A0A5B7HCJ7</accession>
<dbReference type="Proteomes" id="UP000324222">
    <property type="component" value="Unassembled WGS sequence"/>
</dbReference>
<dbReference type="EMBL" id="VSRR010028355">
    <property type="protein sequence ID" value="MPC68782.1"/>
    <property type="molecule type" value="Genomic_DNA"/>
</dbReference>
<evidence type="ECO:0000313" key="3">
    <source>
        <dbReference type="Proteomes" id="UP000324222"/>
    </source>
</evidence>
<proteinExistence type="predicted"/>
<name>A0A5B7HCJ7_PORTR</name>